<evidence type="ECO:0000256" key="5">
    <source>
        <dbReference type="ARBA" id="ARBA00023284"/>
    </source>
</evidence>
<reference evidence="7 8" key="1">
    <citation type="journal article" date="2015" name="Stand. Genomic Sci.">
        <title>Genome sequence of a native-feather degrading extremely thermophilic Eubacterium, Fervidobacterium islandicum AW-1.</title>
        <authorList>
            <person name="Lee Y.J."/>
            <person name="Jeong H."/>
            <person name="Park G.S."/>
            <person name="Kwak Y."/>
            <person name="Lee S.J."/>
            <person name="Lee S.J."/>
            <person name="Park M.K."/>
            <person name="Kim J.Y."/>
            <person name="Kang H.K."/>
            <person name="Shin J.H."/>
            <person name="Lee D.W."/>
        </authorList>
    </citation>
    <scope>NUCLEOTIDE SEQUENCE [LARGE SCALE GENOMIC DNA]</scope>
    <source>
        <strain evidence="7 8">AW-1</strain>
    </source>
</reference>
<dbReference type="EMBL" id="CP014334">
    <property type="protein sequence ID" value="AMW31950.1"/>
    <property type="molecule type" value="Genomic_DNA"/>
</dbReference>
<dbReference type="HAMAP" id="MF_00117">
    <property type="entry name" value="HslO"/>
    <property type="match status" value="1"/>
</dbReference>
<comment type="similarity">
    <text evidence="6">Belongs to the HSP33 family.</text>
</comment>
<dbReference type="KEGG" id="fia:NA23_00380"/>
<accession>A0AAI8CKD9</accession>
<dbReference type="GO" id="GO:0044183">
    <property type="term" value="F:protein folding chaperone"/>
    <property type="evidence" value="ECO:0007669"/>
    <property type="project" value="TreeGrafter"/>
</dbReference>
<dbReference type="Gene3D" id="3.55.30.10">
    <property type="entry name" value="Hsp33 domain"/>
    <property type="match status" value="1"/>
</dbReference>
<sequence length="293" mass="32261">MARLIYGTAYDGMIRFSVTDSKDVVQELRERHKLSYLPTVVLGRLISASMLVIPWLGERETITFVISGNGPAGNVVAQSTWKGTVRGYITNTSFELERNEFGKFDVKSAIGGGDLTVVRDVGLKTPFVSKVPIVSGEIAEDVAYYYTKSEQIPSAFALGVLMDKEGVAKAGGLAVQILDRSIPEHVISGIEGRLNSFAITNFLGEKSLEEIAKYVLGTEKLLLEEMNVVFQCLCSREKAFESLKVLDLSDLDEMLGEGKAEVTCKWCSTTYTFGPDEIKMAIEEKKKIESQES</sequence>
<dbReference type="Proteomes" id="UP000093740">
    <property type="component" value="Chromosome"/>
</dbReference>
<dbReference type="AlphaFoldDB" id="A0AAI8CKD9"/>
<dbReference type="InterPro" id="IPR000397">
    <property type="entry name" value="Heat_shock_Hsp33"/>
</dbReference>
<dbReference type="GO" id="GO:0051082">
    <property type="term" value="F:unfolded protein binding"/>
    <property type="evidence" value="ECO:0007669"/>
    <property type="project" value="UniProtKB-UniRule"/>
</dbReference>
<evidence type="ECO:0000313" key="7">
    <source>
        <dbReference type="EMBL" id="AMW31950.1"/>
    </source>
</evidence>
<feature type="disulfide bond" description="Redox-active" evidence="6">
    <location>
        <begin position="232"/>
        <end position="234"/>
    </location>
</feature>
<comment type="PTM">
    <text evidence="6">Under oxidizing conditions two disulfide bonds are formed involving the reactive cysteines. Under reducing conditions zinc is bound to the reactive cysteines and the protein is inactive.</text>
</comment>
<comment type="subcellular location">
    <subcellularLocation>
        <location evidence="6">Cytoplasm</location>
    </subcellularLocation>
</comment>
<dbReference type="Pfam" id="PF01430">
    <property type="entry name" value="HSP33"/>
    <property type="match status" value="1"/>
</dbReference>
<evidence type="ECO:0000256" key="1">
    <source>
        <dbReference type="ARBA" id="ARBA00022490"/>
    </source>
</evidence>
<dbReference type="PANTHER" id="PTHR30111">
    <property type="entry name" value="33 KDA CHAPERONIN"/>
    <property type="match status" value="1"/>
</dbReference>
<evidence type="ECO:0000256" key="2">
    <source>
        <dbReference type="ARBA" id="ARBA00022833"/>
    </source>
</evidence>
<keyword evidence="5 6" id="KW-0676">Redox-active center</keyword>
<name>A0AAI8CKD9_FERIS</name>
<proteinExistence type="inferred from homology"/>
<feature type="disulfide bond" description="Redox-active" evidence="6">
    <location>
        <begin position="264"/>
        <end position="267"/>
    </location>
</feature>
<dbReference type="SUPFAM" id="SSF118352">
    <property type="entry name" value="HSP33 redox switch-like"/>
    <property type="match status" value="1"/>
</dbReference>
<dbReference type="PIRSF" id="PIRSF005261">
    <property type="entry name" value="Heat_shock_Hsp33"/>
    <property type="match status" value="1"/>
</dbReference>
<evidence type="ECO:0000313" key="8">
    <source>
        <dbReference type="Proteomes" id="UP000093740"/>
    </source>
</evidence>
<dbReference type="InterPro" id="IPR016153">
    <property type="entry name" value="Heat_shock_Hsp33_N"/>
</dbReference>
<evidence type="ECO:0000256" key="6">
    <source>
        <dbReference type="HAMAP-Rule" id="MF_00117"/>
    </source>
</evidence>
<dbReference type="CDD" id="cd00498">
    <property type="entry name" value="Hsp33"/>
    <property type="match status" value="1"/>
</dbReference>
<dbReference type="PANTHER" id="PTHR30111:SF1">
    <property type="entry name" value="33 KDA CHAPERONIN"/>
    <property type="match status" value="1"/>
</dbReference>
<keyword evidence="4 6" id="KW-0143">Chaperone</keyword>
<dbReference type="Gene3D" id="3.90.1280.10">
    <property type="entry name" value="HSP33 redox switch-like"/>
    <property type="match status" value="1"/>
</dbReference>
<dbReference type="InterPro" id="IPR016154">
    <property type="entry name" value="Heat_shock_Hsp33_C"/>
</dbReference>
<dbReference type="GO" id="GO:0042026">
    <property type="term" value="P:protein refolding"/>
    <property type="evidence" value="ECO:0007669"/>
    <property type="project" value="TreeGrafter"/>
</dbReference>
<dbReference type="SUPFAM" id="SSF64397">
    <property type="entry name" value="Hsp33 domain"/>
    <property type="match status" value="1"/>
</dbReference>
<evidence type="ECO:0000256" key="4">
    <source>
        <dbReference type="ARBA" id="ARBA00023186"/>
    </source>
</evidence>
<comment type="function">
    <text evidence="6">Redox regulated molecular chaperone. Protects both thermally unfolding and oxidatively damaged proteins from irreversible aggregation. Plays an important role in the bacterial defense system toward oxidative stress.</text>
</comment>
<keyword evidence="1 6" id="KW-0963">Cytoplasm</keyword>
<dbReference type="RefSeq" id="WP_033191517.1">
    <property type="nucleotide sequence ID" value="NZ_CP014334.2"/>
</dbReference>
<gene>
    <name evidence="6" type="primary">hslO</name>
    <name evidence="7" type="ORF">NA23_00380</name>
</gene>
<evidence type="ECO:0000256" key="3">
    <source>
        <dbReference type="ARBA" id="ARBA00023157"/>
    </source>
</evidence>
<protein>
    <recommendedName>
        <fullName evidence="6">33 kDa chaperonin</fullName>
    </recommendedName>
    <alternativeName>
        <fullName evidence="6">Heat shock protein 33 homolog</fullName>
        <shortName evidence="6">HSP33</shortName>
    </alternativeName>
</protein>
<keyword evidence="2 6" id="KW-0862">Zinc</keyword>
<keyword evidence="8" id="KW-1185">Reference proteome</keyword>
<organism evidence="7 8">
    <name type="scientific">Fervidobacterium islandicum</name>
    <dbReference type="NCBI Taxonomy" id="2423"/>
    <lineage>
        <taxon>Bacteria</taxon>
        <taxon>Thermotogati</taxon>
        <taxon>Thermotogota</taxon>
        <taxon>Thermotogae</taxon>
        <taxon>Thermotogales</taxon>
        <taxon>Fervidobacteriaceae</taxon>
        <taxon>Fervidobacterium</taxon>
    </lineage>
</organism>
<dbReference type="GO" id="GO:0005737">
    <property type="term" value="C:cytoplasm"/>
    <property type="evidence" value="ECO:0007669"/>
    <property type="project" value="UniProtKB-SubCell"/>
</dbReference>
<keyword evidence="3 6" id="KW-1015">Disulfide bond</keyword>